<organism evidence="1 2">
    <name type="scientific">Peribacillus asahii</name>
    <dbReference type="NCBI Taxonomy" id="228899"/>
    <lineage>
        <taxon>Bacteria</taxon>
        <taxon>Bacillati</taxon>
        <taxon>Bacillota</taxon>
        <taxon>Bacilli</taxon>
        <taxon>Bacillales</taxon>
        <taxon>Bacillaceae</taxon>
        <taxon>Peribacillus</taxon>
    </lineage>
</organism>
<dbReference type="EMBL" id="QWVS01000002">
    <property type="protein sequence ID" value="RID89019.1"/>
    <property type="molecule type" value="Genomic_DNA"/>
</dbReference>
<dbReference type="AlphaFoldDB" id="A0A398BF76"/>
<comment type="caution">
    <text evidence="1">The sequence shown here is derived from an EMBL/GenBank/DDBJ whole genome shotgun (WGS) entry which is preliminary data.</text>
</comment>
<name>A0A398BF76_9BACI</name>
<dbReference type="RefSeq" id="WP_119115129.1">
    <property type="nucleotide sequence ID" value="NZ_QWVS01000002.1"/>
</dbReference>
<accession>A0A398BF76</accession>
<evidence type="ECO:0000313" key="1">
    <source>
        <dbReference type="EMBL" id="RID89019.1"/>
    </source>
</evidence>
<keyword evidence="2" id="KW-1185">Reference proteome</keyword>
<reference evidence="1 2" key="1">
    <citation type="submission" date="2018-08" db="EMBL/GenBank/DDBJ databases">
        <title>Bacillus jemisoniae sp. nov., Bacillus chryseoplanitiae sp. nov., Bacillus resnikiae sp. nov., and Bacillus frankliniae sp. nov., isolated from Viking spacecraft and associated surfaces.</title>
        <authorList>
            <person name="Seuylemezian A."/>
            <person name="Vaishampayan P."/>
        </authorList>
    </citation>
    <scope>NUCLEOTIDE SEQUENCE [LARGE SCALE GENOMIC DNA]</scope>
    <source>
        <strain evidence="1 2">MA001</strain>
    </source>
</reference>
<gene>
    <name evidence="1" type="ORF">D1953_00120</name>
</gene>
<protein>
    <submittedName>
        <fullName evidence="1">Uncharacterized protein</fullName>
    </submittedName>
</protein>
<proteinExistence type="predicted"/>
<dbReference type="Proteomes" id="UP000266016">
    <property type="component" value="Unassembled WGS sequence"/>
</dbReference>
<evidence type="ECO:0000313" key="2">
    <source>
        <dbReference type="Proteomes" id="UP000266016"/>
    </source>
</evidence>
<sequence length="62" mass="7476">MKYIIQLEKCIVILTSQEINTLLQKDAEIFKMALNRGKHFLRSRTQREGEVNPFEREQWKKP</sequence>